<dbReference type="PANTHER" id="PTHR33101">
    <property type="entry name" value="ROP GUANINE NUCLEOTIDE EXCHANGE FACTOR 1"/>
    <property type="match status" value="1"/>
</dbReference>
<dbReference type="GO" id="GO:0005085">
    <property type="term" value="F:guanyl-nucleotide exchange factor activity"/>
    <property type="evidence" value="ECO:0007669"/>
    <property type="project" value="UniProtKB-UniRule"/>
</dbReference>
<proteinExistence type="predicted"/>
<keyword evidence="1 2" id="KW-0344">Guanine-nucleotide releasing factor</keyword>
<feature type="region of interest" description="Disordered" evidence="3">
    <location>
        <begin position="498"/>
        <end position="527"/>
    </location>
</feature>
<dbReference type="EMBL" id="OX465085">
    <property type="protein sequence ID" value="CAI9302706.1"/>
    <property type="molecule type" value="Genomic_DNA"/>
</dbReference>
<feature type="compositionally biased region" description="Basic and acidic residues" evidence="3">
    <location>
        <begin position="1"/>
        <end position="13"/>
    </location>
</feature>
<dbReference type="Gene3D" id="1.20.58.2010">
    <property type="entry name" value="PRONE domain, subdomain 1"/>
    <property type="match status" value="2"/>
</dbReference>
<dbReference type="Proteomes" id="UP001177003">
    <property type="component" value="Chromosome 9"/>
</dbReference>
<feature type="region of interest" description="Disordered" evidence="3">
    <location>
        <begin position="1"/>
        <end position="43"/>
    </location>
</feature>
<name>A0AA36A1A3_LACSI</name>
<gene>
    <name evidence="5" type="ORF">LSALG_LOCUS41182</name>
</gene>
<dbReference type="PANTHER" id="PTHR33101:SF81">
    <property type="entry name" value="PRONE DOMAIN, ROP GUANINE NUCLEOTIDE EXCHANGE FACTOR"/>
    <property type="match status" value="1"/>
</dbReference>
<evidence type="ECO:0000256" key="2">
    <source>
        <dbReference type="PROSITE-ProRule" id="PRU00663"/>
    </source>
</evidence>
<evidence type="ECO:0000313" key="6">
    <source>
        <dbReference type="Proteomes" id="UP001177003"/>
    </source>
</evidence>
<accession>A0AA36A1A3</accession>
<keyword evidence="6" id="KW-1185">Reference proteome</keyword>
<feature type="compositionally biased region" description="Basic and acidic residues" evidence="3">
    <location>
        <begin position="576"/>
        <end position="589"/>
    </location>
</feature>
<dbReference type="FunFam" id="1.20.58.2010:FF:000004">
    <property type="entry name" value="Rop guanine nucleotide exchange factor 1"/>
    <property type="match status" value="1"/>
</dbReference>
<dbReference type="GO" id="GO:0005886">
    <property type="term" value="C:plasma membrane"/>
    <property type="evidence" value="ECO:0007669"/>
    <property type="project" value="UniProtKB-ARBA"/>
</dbReference>
<evidence type="ECO:0000256" key="3">
    <source>
        <dbReference type="SAM" id="MobiDB-lite"/>
    </source>
</evidence>
<dbReference type="FunFam" id="1.20.58.2010:FF:000001">
    <property type="entry name" value="Rop guanine nucleotide exchange factor 14"/>
    <property type="match status" value="1"/>
</dbReference>
<feature type="compositionally biased region" description="Low complexity" evidence="3">
    <location>
        <begin position="16"/>
        <end position="38"/>
    </location>
</feature>
<reference evidence="5" key="1">
    <citation type="submission" date="2023-04" db="EMBL/GenBank/DDBJ databases">
        <authorList>
            <person name="Vijverberg K."/>
            <person name="Xiong W."/>
            <person name="Schranz E."/>
        </authorList>
    </citation>
    <scope>NUCLEOTIDE SEQUENCE</scope>
</reference>
<evidence type="ECO:0000256" key="1">
    <source>
        <dbReference type="ARBA" id="ARBA00022658"/>
    </source>
</evidence>
<evidence type="ECO:0000313" key="5">
    <source>
        <dbReference type="EMBL" id="CAI9302706.1"/>
    </source>
</evidence>
<feature type="region of interest" description="Disordered" evidence="3">
    <location>
        <begin position="549"/>
        <end position="589"/>
    </location>
</feature>
<evidence type="ECO:0000259" key="4">
    <source>
        <dbReference type="PROSITE" id="PS51334"/>
    </source>
</evidence>
<organism evidence="5 6">
    <name type="scientific">Lactuca saligna</name>
    <name type="common">Willowleaf lettuce</name>
    <dbReference type="NCBI Taxonomy" id="75948"/>
    <lineage>
        <taxon>Eukaryota</taxon>
        <taxon>Viridiplantae</taxon>
        <taxon>Streptophyta</taxon>
        <taxon>Embryophyta</taxon>
        <taxon>Tracheophyta</taxon>
        <taxon>Spermatophyta</taxon>
        <taxon>Magnoliopsida</taxon>
        <taxon>eudicotyledons</taxon>
        <taxon>Gunneridae</taxon>
        <taxon>Pentapetalae</taxon>
        <taxon>asterids</taxon>
        <taxon>campanulids</taxon>
        <taxon>Asterales</taxon>
        <taxon>Asteraceae</taxon>
        <taxon>Cichorioideae</taxon>
        <taxon>Cichorieae</taxon>
        <taxon>Lactucinae</taxon>
        <taxon>Lactuca</taxon>
    </lineage>
</organism>
<dbReference type="AlphaFoldDB" id="A0AA36A1A3"/>
<feature type="compositionally biased region" description="Basic residues" evidence="3">
    <location>
        <begin position="516"/>
        <end position="526"/>
    </location>
</feature>
<sequence>MENSSDKSRRNDVFDSFDSSTRSSNSSNSDSSSKECCSSPPPLGWPIRKTQLIGKCGDISEDEAKLKRHLEDDSKLTKIDSRFEETEMMKERFAKLLLGEDMSGSGKGVCTALAISNAITNLCAAAFGQLWRLEPLQSEKKQMWQREMDCLLCVSDHIVELIPSWQTFPDGSKLEVMTCRPRSDIFMNLPALRKLDTMLLEILDSFINTEFWYVDQGIVASDNDVSGSGSGSGSFRKQPQRHHEKWWLPVPRVPSGGLQEDTRKQLTHKRECANQILKAAMSINSIALSDMEVPESYFESLPKNGRACLGDVIYRYITSEQFSPECLLDCLDLSSEHVALEIANRVEASIYVWRKRIQSRPLPHPNRSAAKASWDMVKDLMADGCKRDSLAERAESLLLCLKHRFPGLTQTSLDISKIQHNKDVGKSILESYSRVLESLAFNIVARIDDLLYVDDLTNQSDNLPSTADVITHKRVPIPIIPSSGTPYKSAFATPKFSPGPIAAPATTDRTPSLNRNSHKPPRRGFGVKRALTNYLAGETKVKGNVQLLEGPGCLSTRNGELPPVNRSSIDGPLSQKENRNPARLPKLER</sequence>
<dbReference type="InterPro" id="IPR005512">
    <property type="entry name" value="PRONE_dom"/>
</dbReference>
<dbReference type="PROSITE" id="PS51334">
    <property type="entry name" value="PRONE"/>
    <property type="match status" value="1"/>
</dbReference>
<dbReference type="Pfam" id="PF03759">
    <property type="entry name" value="PRONE"/>
    <property type="match status" value="1"/>
</dbReference>
<feature type="domain" description="PRONE" evidence="4">
    <location>
        <begin position="76"/>
        <end position="464"/>
    </location>
</feature>
<protein>
    <recommendedName>
        <fullName evidence="4">PRONE domain-containing protein</fullName>
    </recommendedName>
</protein>
<dbReference type="InterPro" id="IPR038937">
    <property type="entry name" value="RopGEF"/>
</dbReference>